<evidence type="ECO:0000259" key="1">
    <source>
        <dbReference type="Pfam" id="PF13538"/>
    </source>
</evidence>
<dbReference type="Gene3D" id="2.30.30.940">
    <property type="match status" value="1"/>
</dbReference>
<sequence>MVQHLSIRVPWHDHGWDGTVCQDPCGNTACLKLNGILEGKKEDIEVGICGKCLSGHEDDVPCLSEGAAFMSPTQFVSVVKHPYVDYGYEEYQHFLPTENVYPPFSLCARPFGWLLKSSMHDLNVKYNLEIDEDAEREWPRGKNWLQFGESQEAVFNYFYKDVVVDKSLCLVYAKQVPFVEDAGRVIIGIGHVKNISKVKEHKHTNAGSLRSMLWETHISHSIREDHQDGFLIPYEKVMEYAADHPEFDVKSIFVFAPDDAFAEFSYATEHVSYDAVIEVLLSCIKSFRIINEILDEDYSNVLQWLDERLNEVWDERGAFPGLGSMLCAIKVPHGILVAKEVYDKLGEEDDIWDTLDAVFENPAKYLSKTLADGIDEFTSKVWAKMPEERKTLFKLLSRFDLSITQAETLYQENLRLKEDIKFSDADIIKNPYILYECTRLKRDELAISVKRIDRAVFPVESVREQYPLEAPTALKSDNDVRRVRALAVYALEQAADLGNTILPVNHLIDKMQEIPLQPECGVTADHIAVIEDEITDAIIAKTQTDGSKYYKLTRYEEFDHEIERKIRKKLKGDRIDIQADWRQLLDDYLFNMGQPRDTSGDAREERARTEKTAALKELAESKISVLVGDAGTGKTTVLAVLCSHQDIIDGGVLLLAPTGKATVRLMESIGEAAKQFDARNIAQYLYGEDRFDHKDMRYKLSDATVTKKYETVIVDESSMITEEMFGSLMQAVGGAKRIIFVGDPNQLPPIGAGRPFVDLIKILRHDFGSKFPKVRNGYCELVENCRQATGGQRLDVEFAKLFTDTDFDLDRNIVTEIVKSEGKNIKFLRWNTNTELEEKLFEVLADEYGITDQVSFDESFGGVRDKYGNPWSYFNAGCAETVDAWQILAPVKNMPQGVLNINHLIHSKYRAEELLLSRADKKHIASPWGHESVVYGDKVINIRNMEGTAYPKNDGARNYIANGEIGICCGDYKFKPCRKFDDNSLRVEFSSQKGYGYYYNFANFNEETGTNDLELAYALTVHKSQGSQFDTVILILAEPCRILSREMLYTALTRQKKKIVVLYNDDPHLLMKYVSPENSDIAQRFTDLFAGMLRTDDSENKPSIIKVGNKFYEDSLIHRTTRGELVRSKSEVVIADHLLSNKINYDYEPEVTVGDKKFRPDFVAYDPDDDDIFWYWEHIGMPTDPGYMARWENKKAYYAEHGIIEGKNLIITCDGDDGSLDAQVIDKLIKKTFDLD</sequence>
<accession>A0ABV1GP39</accession>
<proteinExistence type="predicted"/>
<dbReference type="Pfam" id="PF13604">
    <property type="entry name" value="AAA_30"/>
    <property type="match status" value="1"/>
</dbReference>
<keyword evidence="3" id="KW-1185">Reference proteome</keyword>
<dbReference type="Gene3D" id="3.40.50.300">
    <property type="entry name" value="P-loop containing nucleotide triphosphate hydrolases"/>
    <property type="match status" value="2"/>
</dbReference>
<organism evidence="2 3">
    <name type="scientific">Lachnospira intestinalis</name>
    <dbReference type="NCBI Taxonomy" id="3133158"/>
    <lineage>
        <taxon>Bacteria</taxon>
        <taxon>Bacillati</taxon>
        <taxon>Bacillota</taxon>
        <taxon>Clostridia</taxon>
        <taxon>Lachnospirales</taxon>
        <taxon>Lachnospiraceae</taxon>
        <taxon>Lachnospira</taxon>
    </lineage>
</organism>
<dbReference type="Pfam" id="PF13538">
    <property type="entry name" value="UvrD_C_2"/>
    <property type="match status" value="1"/>
</dbReference>
<evidence type="ECO:0000313" key="2">
    <source>
        <dbReference type="EMBL" id="MEQ2535262.1"/>
    </source>
</evidence>
<dbReference type="PANTHER" id="PTHR43788">
    <property type="entry name" value="DNA2/NAM7 HELICASE FAMILY MEMBER"/>
    <property type="match status" value="1"/>
</dbReference>
<dbReference type="InterPro" id="IPR050534">
    <property type="entry name" value="Coronavir_polyprotein_1ab"/>
</dbReference>
<reference evidence="2 3" key="1">
    <citation type="submission" date="2024-03" db="EMBL/GenBank/DDBJ databases">
        <title>Human intestinal bacterial collection.</title>
        <authorList>
            <person name="Pauvert C."/>
            <person name="Hitch T.C.A."/>
            <person name="Clavel T."/>
        </authorList>
    </citation>
    <scope>NUCLEOTIDE SEQUENCE [LARGE SCALE GENOMIC DNA]</scope>
    <source>
        <strain evidence="2 3">CLA-JM-H10</strain>
    </source>
</reference>
<comment type="caution">
    <text evidence="2">The sequence shown here is derived from an EMBL/GenBank/DDBJ whole genome shotgun (WGS) entry which is preliminary data.</text>
</comment>
<evidence type="ECO:0000313" key="3">
    <source>
        <dbReference type="Proteomes" id="UP001480973"/>
    </source>
</evidence>
<dbReference type="InterPro" id="IPR027785">
    <property type="entry name" value="UvrD-like_helicase_C"/>
</dbReference>
<dbReference type="Gene3D" id="3.40.91.30">
    <property type="match status" value="1"/>
</dbReference>
<protein>
    <submittedName>
        <fullName evidence="2">AAA family ATPase</fullName>
    </submittedName>
</protein>
<name>A0ABV1GP39_9FIRM</name>
<dbReference type="CDD" id="cd18809">
    <property type="entry name" value="SF1_C_RecD"/>
    <property type="match status" value="1"/>
</dbReference>
<dbReference type="SUPFAM" id="SSF52540">
    <property type="entry name" value="P-loop containing nucleoside triphosphate hydrolases"/>
    <property type="match status" value="2"/>
</dbReference>
<gene>
    <name evidence="2" type="ORF">WMO38_09060</name>
</gene>
<dbReference type="Proteomes" id="UP001480973">
    <property type="component" value="Unassembled WGS sequence"/>
</dbReference>
<dbReference type="InterPro" id="IPR027417">
    <property type="entry name" value="P-loop_NTPase"/>
</dbReference>
<dbReference type="CDD" id="cd17933">
    <property type="entry name" value="DEXSc_RecD-like"/>
    <property type="match status" value="1"/>
</dbReference>
<dbReference type="EMBL" id="JBBMES010000008">
    <property type="protein sequence ID" value="MEQ2535262.1"/>
    <property type="molecule type" value="Genomic_DNA"/>
</dbReference>
<feature type="domain" description="UvrD-like helicase C-terminal" evidence="1">
    <location>
        <begin position="1015"/>
        <end position="1061"/>
    </location>
</feature>